<feature type="transmembrane region" description="Helical" evidence="1">
    <location>
        <begin position="155"/>
        <end position="178"/>
    </location>
</feature>
<sequence>MALFESSNPTLSEKIFRKSIDQSYGGDVMTVRGSVQKFGFLMLLVLAGAAYTWKLYYSFKVPTMLGFLFFGLIGGLVCVFAISFKPNWAKYLSPVYALLEGFVLGGLSAFINDQMKVKYPNIIIEAVGLTFGVAFAVFLLYNARIIRATAKFRAVILSSMVGIMIFYVINMLLGFFGVHIPFMQWGDNSLIGIAVNLFVVVIAALSLVLNFDQIETGEKMGAPKYMEWYGAFGLLVTIVWLYLEILKLLSRFSNNRS</sequence>
<name>A0A8J2XSZ3_9BACT</name>
<feature type="transmembrane region" description="Helical" evidence="1">
    <location>
        <begin position="91"/>
        <end position="110"/>
    </location>
</feature>
<gene>
    <name evidence="2" type="ORF">GCM10011511_41210</name>
</gene>
<feature type="transmembrane region" description="Helical" evidence="1">
    <location>
        <begin position="190"/>
        <end position="209"/>
    </location>
</feature>
<dbReference type="PANTHER" id="PTHR41282">
    <property type="entry name" value="CONSERVED TRANSMEMBRANE PROTEIN-RELATED"/>
    <property type="match status" value="1"/>
</dbReference>
<comment type="caution">
    <text evidence="2">The sequence shown here is derived from an EMBL/GenBank/DDBJ whole genome shotgun (WGS) entry which is preliminary data.</text>
</comment>
<protein>
    <submittedName>
        <fullName evidence="2">Membrane protein</fullName>
    </submittedName>
</protein>
<dbReference type="PANTHER" id="PTHR41282:SF1">
    <property type="entry name" value="CONSERVED TRANSMEMBRANE PROTEIN-RELATED"/>
    <property type="match status" value="1"/>
</dbReference>
<reference evidence="2" key="1">
    <citation type="journal article" date="2014" name="Int. J. Syst. Evol. Microbiol.">
        <title>Complete genome sequence of Corynebacterium casei LMG S-19264T (=DSM 44701T), isolated from a smear-ripened cheese.</title>
        <authorList>
            <consortium name="US DOE Joint Genome Institute (JGI-PGF)"/>
            <person name="Walter F."/>
            <person name="Albersmeier A."/>
            <person name="Kalinowski J."/>
            <person name="Ruckert C."/>
        </authorList>
    </citation>
    <scope>NUCLEOTIDE SEQUENCE</scope>
    <source>
        <strain evidence="2">CGMCC 1.15448</strain>
    </source>
</reference>
<feature type="transmembrane region" description="Helical" evidence="1">
    <location>
        <begin position="229"/>
        <end position="249"/>
    </location>
</feature>
<dbReference type="Pfam" id="PF12811">
    <property type="entry name" value="BaxI_1"/>
    <property type="match status" value="1"/>
</dbReference>
<evidence type="ECO:0000313" key="2">
    <source>
        <dbReference type="EMBL" id="GGB13292.1"/>
    </source>
</evidence>
<dbReference type="RefSeq" id="WP_188935244.1">
    <property type="nucleotide sequence ID" value="NZ_BMJC01000004.1"/>
</dbReference>
<dbReference type="Proteomes" id="UP000607559">
    <property type="component" value="Unassembled WGS sequence"/>
</dbReference>
<dbReference type="AlphaFoldDB" id="A0A8J2XSZ3"/>
<feature type="transmembrane region" description="Helical" evidence="1">
    <location>
        <begin position="122"/>
        <end position="143"/>
    </location>
</feature>
<dbReference type="EMBL" id="BMJC01000004">
    <property type="protein sequence ID" value="GGB13292.1"/>
    <property type="molecule type" value="Genomic_DNA"/>
</dbReference>
<proteinExistence type="predicted"/>
<keyword evidence="3" id="KW-1185">Reference proteome</keyword>
<feature type="transmembrane region" description="Helical" evidence="1">
    <location>
        <begin position="38"/>
        <end position="57"/>
    </location>
</feature>
<feature type="transmembrane region" description="Helical" evidence="1">
    <location>
        <begin position="64"/>
        <end position="85"/>
    </location>
</feature>
<keyword evidence="1" id="KW-0812">Transmembrane</keyword>
<evidence type="ECO:0000313" key="3">
    <source>
        <dbReference type="Proteomes" id="UP000607559"/>
    </source>
</evidence>
<dbReference type="InterPro" id="IPR010539">
    <property type="entry name" value="BaxI_1-like"/>
</dbReference>
<keyword evidence="1" id="KW-1133">Transmembrane helix</keyword>
<dbReference type="PIRSF" id="PIRSF009160">
    <property type="entry name" value="UCP009160"/>
    <property type="match status" value="1"/>
</dbReference>
<keyword evidence="1" id="KW-0472">Membrane</keyword>
<organism evidence="2 3">
    <name type="scientific">Puia dinghuensis</name>
    <dbReference type="NCBI Taxonomy" id="1792502"/>
    <lineage>
        <taxon>Bacteria</taxon>
        <taxon>Pseudomonadati</taxon>
        <taxon>Bacteroidota</taxon>
        <taxon>Chitinophagia</taxon>
        <taxon>Chitinophagales</taxon>
        <taxon>Chitinophagaceae</taxon>
        <taxon>Puia</taxon>
    </lineage>
</organism>
<reference evidence="2" key="2">
    <citation type="submission" date="2020-09" db="EMBL/GenBank/DDBJ databases">
        <authorList>
            <person name="Sun Q."/>
            <person name="Zhou Y."/>
        </authorList>
    </citation>
    <scope>NUCLEOTIDE SEQUENCE</scope>
    <source>
        <strain evidence="2">CGMCC 1.15448</strain>
    </source>
</reference>
<accession>A0A8J2XSZ3</accession>
<evidence type="ECO:0000256" key="1">
    <source>
        <dbReference type="SAM" id="Phobius"/>
    </source>
</evidence>